<dbReference type="OrthoDB" id="5143202at2"/>
<keyword evidence="2" id="KW-1185">Reference proteome</keyword>
<proteinExistence type="predicted"/>
<accession>A0A1X1QXJ1</accession>
<evidence type="ECO:0000313" key="1">
    <source>
        <dbReference type="EMBL" id="ORU96112.1"/>
    </source>
</evidence>
<reference evidence="1 2" key="1">
    <citation type="submission" date="2016-01" db="EMBL/GenBank/DDBJ databases">
        <title>The new phylogeny of the genus Mycobacterium.</title>
        <authorList>
            <person name="Tarcisio F."/>
            <person name="Conor M."/>
            <person name="Antonella G."/>
            <person name="Elisabetta G."/>
            <person name="Giulia F.S."/>
            <person name="Sara T."/>
            <person name="Anna F."/>
            <person name="Clotilde B."/>
            <person name="Roberto B."/>
            <person name="Veronica D.S."/>
            <person name="Fabio R."/>
            <person name="Monica P."/>
            <person name="Olivier J."/>
            <person name="Enrico T."/>
            <person name="Nicola S."/>
        </authorList>
    </citation>
    <scope>NUCLEOTIDE SEQUENCE [LARGE SCALE GENOMIC DNA]</scope>
    <source>
        <strain evidence="1 2">DSM 44179</strain>
    </source>
</reference>
<dbReference type="Proteomes" id="UP000193484">
    <property type="component" value="Unassembled WGS sequence"/>
</dbReference>
<dbReference type="STRING" id="1793.AWC04_00535"/>
<dbReference type="RefSeq" id="WP_085100983.1">
    <property type="nucleotide sequence ID" value="NZ_AP022603.1"/>
</dbReference>
<dbReference type="InterPro" id="IPR007569">
    <property type="entry name" value="DUF559"/>
</dbReference>
<name>A0A1X1QXJ1_MYCFA</name>
<evidence type="ECO:0000313" key="2">
    <source>
        <dbReference type="Proteomes" id="UP000193484"/>
    </source>
</evidence>
<sequence length="294" mass="32897">MTPEIEALFAKQDGVASSPQLLDLLPRRTMQRLIRGGDLVRVWPSIYSRGKPNDQVLLSGLDLRCGVPVAACLGTAAAMFGFDTESVTDLHVLNPAKHLLRPEKGLVVHRRDGAPLVTVGGRTLTDPAWTAIEVARGLRRPRALATLDAALHTGTCNRDQLLLAAKKQARRRGIVVVRDLIALARAEAESPMESESRLAMIDGAIPMPELQYVIIDRDGRRWRVDFAWPAFRLVLEYDGFDWHRTHEQLTHDRQKLAALTELGWRVMQIVADDVRRHPETMLRRLRQQLLGAAA</sequence>
<dbReference type="AlphaFoldDB" id="A0A1X1QXJ1"/>
<organism evidence="1 2">
    <name type="scientific">Mycolicibacterium fallax</name>
    <name type="common">Mycobacterium fallax</name>
    <dbReference type="NCBI Taxonomy" id="1793"/>
    <lineage>
        <taxon>Bacteria</taxon>
        <taxon>Bacillati</taxon>
        <taxon>Actinomycetota</taxon>
        <taxon>Actinomycetes</taxon>
        <taxon>Mycobacteriales</taxon>
        <taxon>Mycobacteriaceae</taxon>
        <taxon>Mycolicibacterium</taxon>
    </lineage>
</organism>
<dbReference type="EMBL" id="LQOJ01000078">
    <property type="protein sequence ID" value="ORU96112.1"/>
    <property type="molecule type" value="Genomic_DNA"/>
</dbReference>
<dbReference type="Gene3D" id="3.40.960.10">
    <property type="entry name" value="VSR Endonuclease"/>
    <property type="match status" value="1"/>
</dbReference>
<dbReference type="InterPro" id="IPR011335">
    <property type="entry name" value="Restrct_endonuc-II-like"/>
</dbReference>
<comment type="caution">
    <text evidence="1">The sequence shown here is derived from an EMBL/GenBank/DDBJ whole genome shotgun (WGS) entry which is preliminary data.</text>
</comment>
<dbReference type="SUPFAM" id="SSF52980">
    <property type="entry name" value="Restriction endonuclease-like"/>
    <property type="match status" value="1"/>
</dbReference>
<dbReference type="Pfam" id="PF04480">
    <property type="entry name" value="DUF559"/>
    <property type="match status" value="1"/>
</dbReference>
<gene>
    <name evidence="1" type="ORF">AWC04_00535</name>
</gene>
<protein>
    <submittedName>
        <fullName evidence="1">Uncharacterized protein</fullName>
    </submittedName>
</protein>